<comment type="caution">
    <text evidence="12">The sequence shown here is derived from an EMBL/GenBank/DDBJ whole genome shotgun (WGS) entry which is preliminary data.</text>
</comment>
<dbReference type="Pfam" id="PF18267">
    <property type="entry name" value="Rubredoxin_C"/>
    <property type="match status" value="1"/>
</dbReference>
<evidence type="ECO:0000313" key="13">
    <source>
        <dbReference type="Proteomes" id="UP000190080"/>
    </source>
</evidence>
<comment type="cofactor">
    <cofactor evidence="1">
        <name>Fe cation</name>
        <dbReference type="ChEBI" id="CHEBI:24875"/>
    </cofactor>
</comment>
<comment type="cofactor">
    <cofactor evidence="3">
        <name>FAD</name>
        <dbReference type="ChEBI" id="CHEBI:57692"/>
    </cofactor>
</comment>
<dbReference type="Gene3D" id="3.60.15.10">
    <property type="entry name" value="Ribonuclease Z/Hydroxyacylglutathione hydrolase-like"/>
    <property type="match status" value="1"/>
</dbReference>
<dbReference type="SMART" id="SM00849">
    <property type="entry name" value="Lactamase_B"/>
    <property type="match status" value="1"/>
</dbReference>
<dbReference type="Proteomes" id="UP000190080">
    <property type="component" value="Unassembled WGS sequence"/>
</dbReference>
<keyword evidence="9" id="KW-0408">Iron</keyword>
<dbReference type="PRINTS" id="PR00368">
    <property type="entry name" value="FADPNR"/>
</dbReference>
<dbReference type="STRING" id="1450648.CLORY_00920"/>
<dbReference type="Gene3D" id="3.30.390.30">
    <property type="match status" value="1"/>
</dbReference>
<keyword evidence="13" id="KW-1185">Reference proteome</keyword>
<dbReference type="Pfam" id="PF00258">
    <property type="entry name" value="Flavodoxin_1"/>
    <property type="match status" value="1"/>
</dbReference>
<evidence type="ECO:0000256" key="5">
    <source>
        <dbReference type="ARBA" id="ARBA00022448"/>
    </source>
</evidence>
<dbReference type="InterPro" id="IPR036188">
    <property type="entry name" value="FAD/NAD-bd_sf"/>
</dbReference>
<keyword evidence="6" id="KW-0285">Flavoprotein</keyword>
<evidence type="ECO:0000256" key="1">
    <source>
        <dbReference type="ARBA" id="ARBA00001962"/>
    </source>
</evidence>
<evidence type="ECO:0000256" key="9">
    <source>
        <dbReference type="ARBA" id="ARBA00023004"/>
    </source>
</evidence>
<dbReference type="InterPro" id="IPR051285">
    <property type="entry name" value="NADH_oxidoreductase_modular"/>
</dbReference>
<dbReference type="InterPro" id="IPR016156">
    <property type="entry name" value="FAD/NAD-linked_Rdtase_dimer_sf"/>
</dbReference>
<dbReference type="PROSITE" id="PS50902">
    <property type="entry name" value="FLAVODOXIN_LIKE"/>
    <property type="match status" value="1"/>
</dbReference>
<dbReference type="InterPro" id="IPR029039">
    <property type="entry name" value="Flavoprotein-like_sf"/>
</dbReference>
<gene>
    <name evidence="12" type="primary">fprA2</name>
    <name evidence="12" type="ORF">CLORY_00920</name>
</gene>
<evidence type="ECO:0000259" key="11">
    <source>
        <dbReference type="PROSITE" id="PS50903"/>
    </source>
</evidence>
<dbReference type="Pfam" id="PF19583">
    <property type="entry name" value="ODP"/>
    <property type="match status" value="1"/>
</dbReference>
<feature type="domain" description="Flavodoxin-like" evidence="10">
    <location>
        <begin position="256"/>
        <end position="394"/>
    </location>
</feature>
<evidence type="ECO:0000256" key="4">
    <source>
        <dbReference type="ARBA" id="ARBA00007121"/>
    </source>
</evidence>
<dbReference type="InterPro" id="IPR023753">
    <property type="entry name" value="FAD/NAD-binding_dom"/>
</dbReference>
<keyword evidence="5" id="KW-0813">Transport</keyword>
<dbReference type="OrthoDB" id="9807946at2"/>
<dbReference type="InterPro" id="IPR024934">
    <property type="entry name" value="Rubredoxin-like_dom"/>
</dbReference>
<dbReference type="RefSeq" id="WP_079421614.1">
    <property type="nucleotide sequence ID" value="NZ_MZGV01000001.1"/>
</dbReference>
<dbReference type="EC" id="1.6.3.-" evidence="12"/>
<evidence type="ECO:0000256" key="6">
    <source>
        <dbReference type="ARBA" id="ARBA00022630"/>
    </source>
</evidence>
<dbReference type="InterPro" id="IPR036866">
    <property type="entry name" value="RibonucZ/Hydroxyglut_hydro"/>
</dbReference>
<dbReference type="InterPro" id="IPR048574">
    <property type="entry name" value="RUBY_RBDX"/>
</dbReference>
<dbReference type="EMBL" id="MZGV01000001">
    <property type="protein sequence ID" value="OPJ65092.1"/>
    <property type="molecule type" value="Genomic_DNA"/>
</dbReference>
<protein>
    <submittedName>
        <fullName evidence="12">Flavo-diiron protein FprA2</fullName>
        <ecNumber evidence="12">1.6.3.-</ecNumber>
    </submittedName>
</protein>
<dbReference type="CDD" id="cd07709">
    <property type="entry name" value="flavodiiron_proteins_MBL-fold"/>
    <property type="match status" value="1"/>
</dbReference>
<dbReference type="Gene3D" id="2.20.28.10">
    <property type="match status" value="1"/>
</dbReference>
<comment type="similarity">
    <text evidence="4">In the N-terminal section; belongs to the zinc metallo-hydrolase group 3 family.</text>
</comment>
<dbReference type="Pfam" id="PF21349">
    <property type="entry name" value="RUBY_RBDX"/>
    <property type="match status" value="1"/>
</dbReference>
<dbReference type="CDD" id="cd00729">
    <property type="entry name" value="rubredoxin_SM"/>
    <property type="match status" value="1"/>
</dbReference>
<dbReference type="GO" id="GO:0005506">
    <property type="term" value="F:iron ion binding"/>
    <property type="evidence" value="ECO:0007669"/>
    <property type="project" value="InterPro"/>
</dbReference>
<dbReference type="PANTHER" id="PTHR32145">
    <property type="entry name" value="DIFLAVIN FLAVOPROTEIN A 2-RELATED"/>
    <property type="match status" value="1"/>
</dbReference>
<dbReference type="SUPFAM" id="SSF52218">
    <property type="entry name" value="Flavoproteins"/>
    <property type="match status" value="1"/>
</dbReference>
<dbReference type="Gene3D" id="3.50.50.60">
    <property type="entry name" value="FAD/NAD(P)-binding domain"/>
    <property type="match status" value="2"/>
</dbReference>
<evidence type="ECO:0000259" key="10">
    <source>
        <dbReference type="PROSITE" id="PS50902"/>
    </source>
</evidence>
<comment type="cofactor">
    <cofactor evidence="2">
        <name>Fe(3+)</name>
        <dbReference type="ChEBI" id="CHEBI:29034"/>
    </cofactor>
</comment>
<name>A0A1V4IYE4_9CLOT</name>
<dbReference type="SUPFAM" id="SSF51905">
    <property type="entry name" value="FAD/NAD(P)-binding domain"/>
    <property type="match status" value="2"/>
</dbReference>
<proteinExistence type="inferred from homology"/>
<dbReference type="GO" id="GO:0016651">
    <property type="term" value="F:oxidoreductase activity, acting on NAD(P)H"/>
    <property type="evidence" value="ECO:0007669"/>
    <property type="project" value="UniProtKB-ARBA"/>
</dbReference>
<keyword evidence="12" id="KW-0560">Oxidoreductase</keyword>
<dbReference type="InterPro" id="IPR001279">
    <property type="entry name" value="Metallo-B-lactamas"/>
</dbReference>
<dbReference type="PANTHER" id="PTHR32145:SF11">
    <property type="entry name" value="DIFLAVIN FLAVOPROTEIN A 2-RELATED"/>
    <property type="match status" value="1"/>
</dbReference>
<dbReference type="PROSITE" id="PS50903">
    <property type="entry name" value="RUBREDOXIN_LIKE"/>
    <property type="match status" value="1"/>
</dbReference>
<evidence type="ECO:0000313" key="12">
    <source>
        <dbReference type="EMBL" id="OPJ65092.1"/>
    </source>
</evidence>
<sequence length="880" mass="96978">MKSLEVKNNIYWVGALDPGLRIFDIIMYTPYGTTYNSYVVKGSEKVAVMETVKAQFFDEYLERLKSMNIDITKIDYIIVDHTEPDHAGSVERLLDLSPNAKVVGTTPALHFLKSIVNRPFEYITVADGNTLSLGNKTLKFITAPFLHWPDTMYTYVEEDKVLITCDSFGSHYCNSKVFNDLNENEEQYMEALRYYFDCIMGPFKPYVLKAVDKIKNLDIDMICTGHGPILRQDPWRIVNLYKEWSTAAAKSEKPKVTISYVSAYGYTAELANSIAAGIKSNGDFDITLYDVIHHDKNKILEDISTSDGILFGSPTINGDLLEPIGELLLKLNPIVHGGKVASAFGSYGWSGEAVPNIEARLKQLKMKQQPGLKISFKPSKDDLKKAFDFGSEFGKRVLVNLGKLPADAVPQAIEKKKQSDSKLADKMNSVNTGKVRKWKCLVCNEVFEGEFPPDPCPVCGAGADQFIDVTDELNEKASHDTAKAEVYAIIGNGAAGYYAAATIRKNNSKAVIKIISAENELTYYRPQLSDYLSEEIKESSFYISNKEWYDKNGIELILGKKISNVRVNNKELVSEDGYTLKYDKLIFANGSYNFIPHIKGSDLSGVYTLKYKSDANRIKLAMKDAKSAVIIGGGLLGLEAAWELKKSGIAVTVVEFANRLLPRQLDDKSAELFKALINNSGVELILNDSAAELIADDSINKVDAVKLSSGKIISADLVLFSTGIRPNKDLAEKSGIACNKGIIVNEKMETNIKDVFACGDVAELNGLVYGNWTAAIEMGKVAGANSVDASTNSKFKHFVSSVIFKALNTEVFSAGTIDFSDSSLKSSILEDKTKGVYKKLFFKDDTLAGAILLGDTKNAGKIILAMKNNSSYANAEKLLV</sequence>
<dbReference type="SUPFAM" id="SSF57802">
    <property type="entry name" value="Rubredoxin-like"/>
    <property type="match status" value="1"/>
</dbReference>
<dbReference type="Pfam" id="PF07992">
    <property type="entry name" value="Pyr_redox_2"/>
    <property type="match status" value="1"/>
</dbReference>
<dbReference type="Gene3D" id="3.40.50.360">
    <property type="match status" value="1"/>
</dbReference>
<dbReference type="InterPro" id="IPR008254">
    <property type="entry name" value="Flavodoxin/NO_synth"/>
</dbReference>
<accession>A0A1V4IYE4</accession>
<evidence type="ECO:0000256" key="8">
    <source>
        <dbReference type="ARBA" id="ARBA00022982"/>
    </source>
</evidence>
<feature type="domain" description="Rubredoxin-like" evidence="11">
    <location>
        <begin position="435"/>
        <end position="469"/>
    </location>
</feature>
<keyword evidence="7" id="KW-0274">FAD</keyword>
<reference evidence="12 13" key="1">
    <citation type="submission" date="2017-03" db="EMBL/GenBank/DDBJ databases">
        <title>Genome sequence of Clostridium oryzae DSM 28571.</title>
        <authorList>
            <person name="Poehlein A."/>
            <person name="Daniel R."/>
        </authorList>
    </citation>
    <scope>NUCLEOTIDE SEQUENCE [LARGE SCALE GENOMIC DNA]</scope>
    <source>
        <strain evidence="12 13">DSM 28571</strain>
    </source>
</reference>
<dbReference type="InterPro" id="IPR041575">
    <property type="entry name" value="Rubredoxin_C"/>
</dbReference>
<dbReference type="SUPFAM" id="SSF56281">
    <property type="entry name" value="Metallo-hydrolase/oxidoreductase"/>
    <property type="match status" value="1"/>
</dbReference>
<evidence type="ECO:0000256" key="7">
    <source>
        <dbReference type="ARBA" id="ARBA00022827"/>
    </source>
</evidence>
<dbReference type="InterPro" id="IPR045761">
    <property type="entry name" value="ODP_dom"/>
</dbReference>
<dbReference type="PRINTS" id="PR00411">
    <property type="entry name" value="PNDRDTASEI"/>
</dbReference>
<dbReference type="GO" id="GO:0010181">
    <property type="term" value="F:FMN binding"/>
    <property type="evidence" value="ECO:0007669"/>
    <property type="project" value="InterPro"/>
</dbReference>
<organism evidence="12 13">
    <name type="scientific">Clostridium oryzae</name>
    <dbReference type="NCBI Taxonomy" id="1450648"/>
    <lineage>
        <taxon>Bacteria</taxon>
        <taxon>Bacillati</taxon>
        <taxon>Bacillota</taxon>
        <taxon>Clostridia</taxon>
        <taxon>Eubacteriales</taxon>
        <taxon>Clostridiaceae</taxon>
        <taxon>Clostridium</taxon>
    </lineage>
</organism>
<evidence type="ECO:0000256" key="3">
    <source>
        <dbReference type="ARBA" id="ARBA00001974"/>
    </source>
</evidence>
<evidence type="ECO:0000256" key="2">
    <source>
        <dbReference type="ARBA" id="ARBA00001965"/>
    </source>
</evidence>
<dbReference type="AlphaFoldDB" id="A0A1V4IYE4"/>
<keyword evidence="8" id="KW-0249">Electron transport</keyword>